<dbReference type="OrthoDB" id="2191347at2759"/>
<dbReference type="Proteomes" id="UP000192758">
    <property type="component" value="Unassembled WGS sequence"/>
</dbReference>
<gene>
    <name evidence="1" type="ORF">EHP00_1585</name>
</gene>
<dbReference type="VEuPathDB" id="MicrosporidiaDB:EHP00_1585"/>
<name>A0A1W0E7H4_9MICR</name>
<evidence type="ECO:0000313" key="2">
    <source>
        <dbReference type="Proteomes" id="UP000192758"/>
    </source>
</evidence>
<sequence length="513" mass="59449">MTNDFKKVESKLFSYKTDIFRNVKEYNTDDQNAVFYTVNDVFNAFKKKNGDLSYSVFLSALKTQDWATVCVSKKNTMLSIVGDSEKVEMDVLKEIMYQIENGTFKTQGSEETPRKTRVETNEAKKQKMESVVFSNIKPVYNKIEDSNNVLAKNLKGISRKFEHEETDDFDTEDSYIGAYINKNSIKKESPEKGSVKLQSAIEREGTDTVSLSFDKLSERIVDSFGKFPIIPIQMLNAAMCKKFGTGFEWKTQSCNLYKHKHGNLKKFMLCCKKFCKVLTYKNVYLKCTTNNMKNITEKRKLQYLVSESNPKFKLFTETLIRNLFAIKCTLPLDDLCEIFSEVYGTKLDSLISDVSVKRFLSSLKSENLMVLYHSENQCSVTVVPFSEDEHFTEYKDTNIHEEIEQIEKKIDSVQVKEENGYVKNWCGLYALQEEFDDLFENGKINEVKAEILMKNCGKEMMLLIQRAELNIPKKIQMLNSNNVPEKFKYTPLWKYIVTNVNVDGKSAFMHYKL</sequence>
<proteinExistence type="predicted"/>
<reference evidence="1 2" key="1">
    <citation type="journal article" date="2017" name="Environ. Microbiol.">
        <title>Decay of the glycolytic pathway and adaptation to intranuclear parasitism within Enterocytozoonidae microsporidia.</title>
        <authorList>
            <person name="Wiredu Boakye D."/>
            <person name="Jaroenlak P."/>
            <person name="Prachumwat A."/>
            <person name="Williams T.A."/>
            <person name="Bateman K.S."/>
            <person name="Itsathitphaisarn O."/>
            <person name="Sritunyalucksana K."/>
            <person name="Paszkiewicz K.H."/>
            <person name="Moore K.A."/>
            <person name="Stentiford G.D."/>
            <person name="Williams B.A."/>
        </authorList>
    </citation>
    <scope>NUCLEOTIDE SEQUENCE [LARGE SCALE GENOMIC DNA]</scope>
    <source>
        <strain evidence="1 2">TH1</strain>
    </source>
</reference>
<dbReference type="AlphaFoldDB" id="A0A1W0E7H4"/>
<protein>
    <submittedName>
        <fullName evidence="1">Uncharacterized protein</fullName>
    </submittedName>
</protein>
<keyword evidence="2" id="KW-1185">Reference proteome</keyword>
<accession>A0A1W0E7H4</accession>
<organism evidence="1 2">
    <name type="scientific">Ecytonucleospora hepatopenaei</name>
    <dbReference type="NCBI Taxonomy" id="646526"/>
    <lineage>
        <taxon>Eukaryota</taxon>
        <taxon>Fungi</taxon>
        <taxon>Fungi incertae sedis</taxon>
        <taxon>Microsporidia</taxon>
        <taxon>Enterocytozoonidae</taxon>
        <taxon>Ecytonucleospora</taxon>
    </lineage>
</organism>
<dbReference type="EMBL" id="MNPJ01000013">
    <property type="protein sequence ID" value="OQS55217.1"/>
    <property type="molecule type" value="Genomic_DNA"/>
</dbReference>
<comment type="caution">
    <text evidence="1">The sequence shown here is derived from an EMBL/GenBank/DDBJ whole genome shotgun (WGS) entry which is preliminary data.</text>
</comment>
<evidence type="ECO:0000313" key="1">
    <source>
        <dbReference type="EMBL" id="OQS55217.1"/>
    </source>
</evidence>